<dbReference type="EMBL" id="JAWPEI010000005">
    <property type="protein sequence ID" value="KAK4727022.1"/>
    <property type="molecule type" value="Genomic_DNA"/>
</dbReference>
<accession>A0AAV9LP47</accession>
<proteinExistence type="predicted"/>
<evidence type="ECO:0000313" key="2">
    <source>
        <dbReference type="Proteomes" id="UP001311915"/>
    </source>
</evidence>
<reference evidence="1 2" key="1">
    <citation type="submission" date="2023-10" db="EMBL/GenBank/DDBJ databases">
        <title>Genome-Wide Identification Analysis in wild type Solanum Pinnatisectum Reveals Some Genes Defensing Phytophthora Infestans.</title>
        <authorList>
            <person name="Sun C."/>
        </authorList>
    </citation>
    <scope>NUCLEOTIDE SEQUENCE [LARGE SCALE GENOMIC DNA]</scope>
    <source>
        <strain evidence="1">LQN</strain>
        <tissue evidence="1">Leaf</tissue>
    </source>
</reference>
<gene>
    <name evidence="1" type="ORF">R3W88_031939</name>
</gene>
<name>A0AAV9LP47_9SOLN</name>
<dbReference type="PANTHER" id="PTHR45749">
    <property type="match status" value="1"/>
</dbReference>
<dbReference type="Proteomes" id="UP001311915">
    <property type="component" value="Unassembled WGS sequence"/>
</dbReference>
<dbReference type="PANTHER" id="PTHR45749:SF35">
    <property type="entry name" value="AC-LIKE TRANSPOSASE-RELATED"/>
    <property type="match status" value="1"/>
</dbReference>
<comment type="caution">
    <text evidence="1">The sequence shown here is derived from an EMBL/GenBank/DDBJ whole genome shotgun (WGS) entry which is preliminary data.</text>
</comment>
<evidence type="ECO:0008006" key="3">
    <source>
        <dbReference type="Google" id="ProtNLM"/>
    </source>
</evidence>
<dbReference type="AlphaFoldDB" id="A0AAV9LP47"/>
<organism evidence="1 2">
    <name type="scientific">Solanum pinnatisectum</name>
    <name type="common">tansyleaf nightshade</name>
    <dbReference type="NCBI Taxonomy" id="50273"/>
    <lineage>
        <taxon>Eukaryota</taxon>
        <taxon>Viridiplantae</taxon>
        <taxon>Streptophyta</taxon>
        <taxon>Embryophyta</taxon>
        <taxon>Tracheophyta</taxon>
        <taxon>Spermatophyta</taxon>
        <taxon>Magnoliopsida</taxon>
        <taxon>eudicotyledons</taxon>
        <taxon>Gunneridae</taxon>
        <taxon>Pentapetalae</taxon>
        <taxon>asterids</taxon>
        <taxon>lamiids</taxon>
        <taxon>Solanales</taxon>
        <taxon>Solanaceae</taxon>
        <taxon>Solanoideae</taxon>
        <taxon>Solaneae</taxon>
        <taxon>Solanum</taxon>
    </lineage>
</organism>
<sequence>MSFIIRSVDISATPINVTKYFLEFLKVDDTSGKGLFEVILDETKCIGLDIDNLRGQGYDNGSNMKGKHQGVQKRLLDINPRSFYTPCESFRVDYFLYIVDQAIFLLQNRFEQFENNVNNSRNSRLSQKKFFKIKNNKILFKINNVSRKIKWFGYIID</sequence>
<protein>
    <recommendedName>
        <fullName evidence="3">DUF4371 domain-containing protein</fullName>
    </recommendedName>
</protein>
<evidence type="ECO:0000313" key="1">
    <source>
        <dbReference type="EMBL" id="KAK4727022.1"/>
    </source>
</evidence>
<keyword evidence="2" id="KW-1185">Reference proteome</keyword>